<reference evidence="2 3" key="1">
    <citation type="submission" date="2020-11" db="EMBL/GenBank/DDBJ databases">
        <title>WGS of Herminiimonas contaminans strain Marseille-Q4544 isolated from planarians Schmidtea mediterranea.</title>
        <authorList>
            <person name="Kangale L."/>
        </authorList>
    </citation>
    <scope>NUCLEOTIDE SEQUENCE [LARGE SCALE GENOMIC DNA]</scope>
    <source>
        <strain evidence="2 3">Marseille-Q4544</strain>
    </source>
</reference>
<dbReference type="InterPro" id="IPR029058">
    <property type="entry name" value="AB_hydrolase_fold"/>
</dbReference>
<dbReference type="SUPFAM" id="SSF53474">
    <property type="entry name" value="alpha/beta-Hydrolases"/>
    <property type="match status" value="1"/>
</dbReference>
<evidence type="ECO:0000259" key="1">
    <source>
        <dbReference type="Pfam" id="PF12146"/>
    </source>
</evidence>
<keyword evidence="3" id="KW-1185">Reference proteome</keyword>
<dbReference type="Pfam" id="PF12146">
    <property type="entry name" value="Hydrolase_4"/>
    <property type="match status" value="1"/>
</dbReference>
<dbReference type="InterPro" id="IPR022742">
    <property type="entry name" value="Hydrolase_4"/>
</dbReference>
<sequence>MKPCLRKLLKLSVLIVSVVLITVLAVRAYDVHGGPSLQLWHTHVPHEMSRKEIAQADWAAYIAAENAVFDEVKREVTDKLEADVRVPGNRYYTDSPIYPGHFKQDWNRSFLLEPQGGPRGAVVLLHGLTDAPYSLRHIASLYQRRGYVVVAIRMPGHGTVPAGLTDVEWQDWLAATHLAVQEARRRVPAPLPLQIVGYSNGGALALKYTLETLDDAKLARPDRVVLIAPMIGVTELARFAGVFGWPKIFPAFAKAAWLDIVPEFNPFKYNSFPVNAASQSSLLTRNLQAHIVREEGRLQQLPPILTFQSIVDYTVSTRSVVNSLYARLPDNGSELVLFDLNRYAKFGPLLRSGNHLQADRLLPPAPRNFTSTVITNAGSDTRDVKELSTAAKSSNEQRRALGLAFPADVFSLSHLALPFPLSDPLYGTQPDNSDDFGVNLGAMAIRGERGALIVSQDALTRLMSNPFFPYMMGRIDEGLSLPDKH</sequence>
<evidence type="ECO:0000313" key="2">
    <source>
        <dbReference type="EMBL" id="MBF8179627.1"/>
    </source>
</evidence>
<proteinExistence type="predicted"/>
<dbReference type="InterPro" id="IPR051044">
    <property type="entry name" value="MAG_DAG_Lipase"/>
</dbReference>
<dbReference type="PANTHER" id="PTHR11614">
    <property type="entry name" value="PHOSPHOLIPASE-RELATED"/>
    <property type="match status" value="1"/>
</dbReference>
<accession>A0ABS0EYY9</accession>
<organism evidence="2 3">
    <name type="scientific">Herminiimonas contaminans</name>
    <dbReference type="NCBI Taxonomy" id="1111140"/>
    <lineage>
        <taxon>Bacteria</taxon>
        <taxon>Pseudomonadati</taxon>
        <taxon>Pseudomonadota</taxon>
        <taxon>Betaproteobacteria</taxon>
        <taxon>Burkholderiales</taxon>
        <taxon>Oxalobacteraceae</taxon>
        <taxon>Herminiimonas</taxon>
    </lineage>
</organism>
<dbReference type="EMBL" id="JADOEL010000022">
    <property type="protein sequence ID" value="MBF8179627.1"/>
    <property type="molecule type" value="Genomic_DNA"/>
</dbReference>
<dbReference type="RefSeq" id="WP_195876611.1">
    <property type="nucleotide sequence ID" value="NZ_JADOEL010000022.1"/>
</dbReference>
<feature type="domain" description="Serine aminopeptidase S33" evidence="1">
    <location>
        <begin position="118"/>
        <end position="242"/>
    </location>
</feature>
<gene>
    <name evidence="2" type="ORF">IXC47_18235</name>
</gene>
<dbReference type="Proteomes" id="UP000657372">
    <property type="component" value="Unassembled WGS sequence"/>
</dbReference>
<keyword evidence="2" id="KW-0378">Hydrolase</keyword>
<name>A0ABS0EYY9_9BURK</name>
<protein>
    <submittedName>
        <fullName evidence="2">Alpha/beta hydrolase</fullName>
    </submittedName>
</protein>
<comment type="caution">
    <text evidence="2">The sequence shown here is derived from an EMBL/GenBank/DDBJ whole genome shotgun (WGS) entry which is preliminary data.</text>
</comment>
<evidence type="ECO:0000313" key="3">
    <source>
        <dbReference type="Proteomes" id="UP000657372"/>
    </source>
</evidence>
<dbReference type="GO" id="GO:0016787">
    <property type="term" value="F:hydrolase activity"/>
    <property type="evidence" value="ECO:0007669"/>
    <property type="project" value="UniProtKB-KW"/>
</dbReference>
<dbReference type="Gene3D" id="3.40.50.1820">
    <property type="entry name" value="alpha/beta hydrolase"/>
    <property type="match status" value="1"/>
</dbReference>